<keyword evidence="2" id="KW-1003">Cell membrane</keyword>
<evidence type="ECO:0000256" key="9">
    <source>
        <dbReference type="SAM" id="MobiDB-lite"/>
    </source>
</evidence>
<keyword evidence="4 10" id="KW-1133">Transmembrane helix</keyword>
<evidence type="ECO:0000256" key="3">
    <source>
        <dbReference type="ARBA" id="ARBA00022692"/>
    </source>
</evidence>
<organism evidence="12 13">
    <name type="scientific">Patiria miniata</name>
    <name type="common">Bat star</name>
    <name type="synonym">Asterina miniata</name>
    <dbReference type="NCBI Taxonomy" id="46514"/>
    <lineage>
        <taxon>Eukaryota</taxon>
        <taxon>Metazoa</taxon>
        <taxon>Echinodermata</taxon>
        <taxon>Eleutherozoa</taxon>
        <taxon>Asterozoa</taxon>
        <taxon>Asteroidea</taxon>
        <taxon>Valvatacea</taxon>
        <taxon>Valvatida</taxon>
        <taxon>Asterinidae</taxon>
        <taxon>Patiria</taxon>
    </lineage>
</organism>
<evidence type="ECO:0000259" key="11">
    <source>
        <dbReference type="PROSITE" id="PS50262"/>
    </source>
</evidence>
<dbReference type="AlphaFoldDB" id="A0A913Z242"/>
<feature type="transmembrane region" description="Helical" evidence="10">
    <location>
        <begin position="119"/>
        <end position="141"/>
    </location>
</feature>
<dbReference type="InterPro" id="IPR017452">
    <property type="entry name" value="GPCR_Rhodpsn_7TM"/>
</dbReference>
<accession>A0A913Z242</accession>
<feature type="transmembrane region" description="Helical" evidence="10">
    <location>
        <begin position="258"/>
        <end position="279"/>
    </location>
</feature>
<proteinExistence type="predicted"/>
<evidence type="ECO:0000313" key="12">
    <source>
        <dbReference type="EnsemblMetazoa" id="XP_038045071.1"/>
    </source>
</evidence>
<dbReference type="GO" id="GO:0005886">
    <property type="term" value="C:plasma membrane"/>
    <property type="evidence" value="ECO:0007669"/>
    <property type="project" value="UniProtKB-SubCell"/>
</dbReference>
<dbReference type="CDD" id="cd00637">
    <property type="entry name" value="7tm_classA_rhodopsin-like"/>
    <property type="match status" value="1"/>
</dbReference>
<dbReference type="Pfam" id="PF00001">
    <property type="entry name" value="7tm_1"/>
    <property type="match status" value="1"/>
</dbReference>
<dbReference type="OMA" id="WILEASI"/>
<feature type="transmembrane region" description="Helical" evidence="10">
    <location>
        <begin position="12"/>
        <end position="29"/>
    </location>
</feature>
<sequence length="325" mass="36835">MRQGGHLRHYFLRLCVRFLGNTAVILAVLSVKKLQTSTNVFVLNLAVSDVLTCALLPWQVVALLNDELVFPIWLCRTVAFGKLTCLGCNVNTLACIAVNRLIGITTPAHSRYRKLFTPLNLSLTVALTWCVPTAVATLPFLSDYAEYGYNPMYNTCVWRSNRSYGLFYTMLMAILFFPFQFTVLVTSYFRMFVYVRRITRSTLRSSENTNNENQDLQRRLWKRQVAVTKNLFLVVCAFLLCILPYFVISGIPGFAKEYLGIAGTILMANACVNPTIYAVKHPDFRMVFGQVLCCRCKKPQTQGRANQNDKDRGEKDGIHLGSNTM</sequence>
<evidence type="ECO:0000313" key="13">
    <source>
        <dbReference type="Proteomes" id="UP000887568"/>
    </source>
</evidence>
<protein>
    <recommendedName>
        <fullName evidence="11">G-protein coupled receptors family 1 profile domain-containing protein</fullName>
    </recommendedName>
</protein>
<evidence type="ECO:0000256" key="10">
    <source>
        <dbReference type="SAM" id="Phobius"/>
    </source>
</evidence>
<keyword evidence="5" id="KW-0297">G-protein coupled receptor</keyword>
<feature type="compositionally biased region" description="Basic and acidic residues" evidence="9">
    <location>
        <begin position="307"/>
        <end position="318"/>
    </location>
</feature>
<dbReference type="Gene3D" id="1.20.1070.10">
    <property type="entry name" value="Rhodopsin 7-helix transmembrane proteins"/>
    <property type="match status" value="1"/>
</dbReference>
<evidence type="ECO:0000256" key="1">
    <source>
        <dbReference type="ARBA" id="ARBA00004651"/>
    </source>
</evidence>
<dbReference type="PRINTS" id="PR00237">
    <property type="entry name" value="GPCRRHODOPSN"/>
</dbReference>
<evidence type="ECO:0000256" key="8">
    <source>
        <dbReference type="ARBA" id="ARBA00023224"/>
    </source>
</evidence>
<name>A0A913Z242_PATMI</name>
<keyword evidence="6 10" id="KW-0472">Membrane</keyword>
<keyword evidence="13" id="KW-1185">Reference proteome</keyword>
<evidence type="ECO:0000256" key="7">
    <source>
        <dbReference type="ARBA" id="ARBA00023170"/>
    </source>
</evidence>
<dbReference type="PROSITE" id="PS50262">
    <property type="entry name" value="G_PROTEIN_RECEP_F1_2"/>
    <property type="match status" value="1"/>
</dbReference>
<dbReference type="PANTHER" id="PTHR24228">
    <property type="entry name" value="B2 BRADYKININ RECEPTOR/ANGIOTENSIN II RECEPTOR"/>
    <property type="match status" value="1"/>
</dbReference>
<feature type="transmembrane region" description="Helical" evidence="10">
    <location>
        <begin position="231"/>
        <end position="252"/>
    </location>
</feature>
<feature type="transmembrane region" description="Helical" evidence="10">
    <location>
        <begin position="167"/>
        <end position="189"/>
    </location>
</feature>
<feature type="region of interest" description="Disordered" evidence="9">
    <location>
        <begin position="301"/>
        <end position="325"/>
    </location>
</feature>
<dbReference type="GO" id="GO:0004930">
    <property type="term" value="F:G protein-coupled receptor activity"/>
    <property type="evidence" value="ECO:0007669"/>
    <property type="project" value="UniProtKB-KW"/>
</dbReference>
<evidence type="ECO:0000256" key="2">
    <source>
        <dbReference type="ARBA" id="ARBA00022475"/>
    </source>
</evidence>
<dbReference type="SUPFAM" id="SSF81321">
    <property type="entry name" value="Family A G protein-coupled receptor-like"/>
    <property type="match status" value="1"/>
</dbReference>
<keyword evidence="7" id="KW-0675">Receptor</keyword>
<comment type="subcellular location">
    <subcellularLocation>
        <location evidence="1">Cell membrane</location>
        <topology evidence="1">Multi-pass membrane protein</topology>
    </subcellularLocation>
</comment>
<feature type="transmembrane region" description="Helical" evidence="10">
    <location>
        <begin position="41"/>
        <end position="64"/>
    </location>
</feature>
<keyword evidence="8" id="KW-0807">Transducer</keyword>
<dbReference type="OrthoDB" id="10044919at2759"/>
<evidence type="ECO:0000256" key="4">
    <source>
        <dbReference type="ARBA" id="ARBA00022989"/>
    </source>
</evidence>
<evidence type="ECO:0000256" key="5">
    <source>
        <dbReference type="ARBA" id="ARBA00023040"/>
    </source>
</evidence>
<dbReference type="RefSeq" id="XP_038045071.1">
    <property type="nucleotide sequence ID" value="XM_038189143.1"/>
</dbReference>
<dbReference type="PANTHER" id="PTHR24228:SF72">
    <property type="entry name" value="G-PROTEIN COUPLED RECEPTORS FAMILY 1 PROFILE DOMAIN-CONTAINING PROTEIN"/>
    <property type="match status" value="1"/>
</dbReference>
<feature type="domain" description="G-protein coupled receptors family 1 profile" evidence="11">
    <location>
        <begin position="20"/>
        <end position="277"/>
    </location>
</feature>
<dbReference type="InterPro" id="IPR000276">
    <property type="entry name" value="GPCR_Rhodpsn"/>
</dbReference>
<dbReference type="EnsemblMetazoa" id="XM_038189143.1">
    <property type="protein sequence ID" value="XP_038045071.1"/>
    <property type="gene ID" value="LOC119719643"/>
</dbReference>
<dbReference type="Proteomes" id="UP000887568">
    <property type="component" value="Unplaced"/>
</dbReference>
<evidence type="ECO:0000256" key="6">
    <source>
        <dbReference type="ARBA" id="ARBA00023136"/>
    </source>
</evidence>
<keyword evidence="3 10" id="KW-0812">Transmembrane</keyword>
<reference evidence="12" key="1">
    <citation type="submission" date="2022-11" db="UniProtKB">
        <authorList>
            <consortium name="EnsemblMetazoa"/>
        </authorList>
    </citation>
    <scope>IDENTIFICATION</scope>
</reference>
<dbReference type="GeneID" id="119719643"/>